<proteinExistence type="predicted"/>
<organism evidence="1 2">
    <name type="scientific">Perkinsus chesapeaki</name>
    <name type="common">Clam parasite</name>
    <name type="synonym">Perkinsus andrewsi</name>
    <dbReference type="NCBI Taxonomy" id="330153"/>
    <lineage>
        <taxon>Eukaryota</taxon>
        <taxon>Sar</taxon>
        <taxon>Alveolata</taxon>
        <taxon>Perkinsozoa</taxon>
        <taxon>Perkinsea</taxon>
        <taxon>Perkinsida</taxon>
        <taxon>Perkinsidae</taxon>
        <taxon>Perkinsus</taxon>
    </lineage>
</organism>
<comment type="caution">
    <text evidence="1">The sequence shown here is derived from an EMBL/GenBank/DDBJ whole genome shotgun (WGS) entry which is preliminary data.</text>
</comment>
<gene>
    <name evidence="1" type="ORF">FOL47_010509</name>
</gene>
<dbReference type="EMBL" id="JAAPAO010000082">
    <property type="protein sequence ID" value="KAF4673457.1"/>
    <property type="molecule type" value="Genomic_DNA"/>
</dbReference>
<evidence type="ECO:0000313" key="1">
    <source>
        <dbReference type="EMBL" id="KAF4673457.1"/>
    </source>
</evidence>
<reference evidence="1 2" key="1">
    <citation type="submission" date="2020-04" db="EMBL/GenBank/DDBJ databases">
        <title>Perkinsus chesapeaki whole genome sequence.</title>
        <authorList>
            <person name="Bogema D.R."/>
        </authorList>
    </citation>
    <scope>NUCLEOTIDE SEQUENCE [LARGE SCALE GENOMIC DNA]</scope>
    <source>
        <strain evidence="1">ATCC PRA-425</strain>
    </source>
</reference>
<evidence type="ECO:0000313" key="2">
    <source>
        <dbReference type="Proteomes" id="UP000591131"/>
    </source>
</evidence>
<accession>A0A7J6MQ62</accession>
<keyword evidence="2" id="KW-1185">Reference proteome</keyword>
<protein>
    <submittedName>
        <fullName evidence="1">Uncharacterized protein</fullName>
    </submittedName>
</protein>
<name>A0A7J6MQ62_PERCH</name>
<dbReference type="Proteomes" id="UP000591131">
    <property type="component" value="Unassembled WGS sequence"/>
</dbReference>
<sequence>MDTVATSDRYPITVSDEDVNILSNELDKADTPADALQLYEHNKVHFRSSAKLMSLEVMRLAKFKKEGEAKWMDSSPFIDFTTAVTDGSTGYLAEITSWTNEELITVFKALAEINIDQPFAMLAACLPERLMGLSPKELTEYLELLARTPEVVSDDLLTLVADELSQRKWQGGFTHREINSSMSSVLALSRATRTLTQTICEIFAAAADTVANMPPGKSYFSLALDSLTIITAAPGQGIPGATALLERLTREGVGQLNSMSTSELSQMASSILRRPSSSTDETTGAAAAADNLAEAIAEEVLRRDILLFTPKEVSELLAAFGGGYGLAKAFCRDYVPDRMSTFEVNDMVAKLYAVGTQNLDLLESMCQYMSTYNYAKMKRELRADVLCRSLHDLSLSPEATAKSKKLFEFAANDFDLARCGPGSLCELAKAMLRCKESTVDKKKVFVRLCSTRTAVDDPDVLVAIAMSGVWDSGYFEEAAQRQLKSKSKSAERCIYTLFAISYGMNFHIDSGWSDDTAPPPDVDTWTNMENWTTTFCRLQPFALADQLAQPSRLSQFSTLNLEALSSLLWALAGARIWNEKLILYTCAHLVNRLEGTKDGHDGSTVGQSLVRALWSLGMLNAPLMKFGKAVVALVHELDRRIDTLSPSDLVNLITALSVFVPTTLLKCHGGPELLNTACGKLVEALTGQLSKAYRPDWMATAAKSLYFARVVAQVPPSSGLTDASLSAILSSRKCGPLPRLSMKAATQLEVVCHGVKADGIQVKAMVLGLFPYDVFYAETKEVLEIERPNEFIRTVQGWASG</sequence>
<dbReference type="AlphaFoldDB" id="A0A7J6MQ62"/>
<dbReference type="OrthoDB" id="438207at2759"/>